<keyword evidence="1" id="KW-0732">Signal</keyword>
<dbReference type="EMBL" id="ML121869">
    <property type="protein sequence ID" value="RPB17918.1"/>
    <property type="molecule type" value="Genomic_DNA"/>
</dbReference>
<reference evidence="2 3" key="1">
    <citation type="journal article" date="2018" name="Nat. Ecol. Evol.">
        <title>Pezizomycetes genomes reveal the molecular basis of ectomycorrhizal truffle lifestyle.</title>
        <authorList>
            <person name="Murat C."/>
            <person name="Payen T."/>
            <person name="Noel B."/>
            <person name="Kuo A."/>
            <person name="Morin E."/>
            <person name="Chen J."/>
            <person name="Kohler A."/>
            <person name="Krizsan K."/>
            <person name="Balestrini R."/>
            <person name="Da Silva C."/>
            <person name="Montanini B."/>
            <person name="Hainaut M."/>
            <person name="Levati E."/>
            <person name="Barry K.W."/>
            <person name="Belfiori B."/>
            <person name="Cichocki N."/>
            <person name="Clum A."/>
            <person name="Dockter R.B."/>
            <person name="Fauchery L."/>
            <person name="Guy J."/>
            <person name="Iotti M."/>
            <person name="Le Tacon F."/>
            <person name="Lindquist E.A."/>
            <person name="Lipzen A."/>
            <person name="Malagnac F."/>
            <person name="Mello A."/>
            <person name="Molinier V."/>
            <person name="Miyauchi S."/>
            <person name="Poulain J."/>
            <person name="Riccioni C."/>
            <person name="Rubini A."/>
            <person name="Sitrit Y."/>
            <person name="Splivallo R."/>
            <person name="Traeger S."/>
            <person name="Wang M."/>
            <person name="Zifcakova L."/>
            <person name="Wipf D."/>
            <person name="Zambonelli A."/>
            <person name="Paolocci F."/>
            <person name="Nowrousian M."/>
            <person name="Ottonello S."/>
            <person name="Baldrian P."/>
            <person name="Spatafora J.W."/>
            <person name="Henrissat B."/>
            <person name="Nagy L.G."/>
            <person name="Aury J.M."/>
            <person name="Wincker P."/>
            <person name="Grigoriev I.V."/>
            <person name="Bonfante P."/>
            <person name="Martin F.M."/>
        </authorList>
    </citation>
    <scope>NUCLEOTIDE SEQUENCE [LARGE SCALE GENOMIC DNA]</scope>
    <source>
        <strain evidence="2 3">ATCC MYA-4762</strain>
    </source>
</reference>
<gene>
    <name evidence="2" type="ORF">L211DRAFT_889923</name>
</gene>
<feature type="signal peptide" evidence="1">
    <location>
        <begin position="1"/>
        <end position="19"/>
    </location>
</feature>
<dbReference type="OrthoDB" id="191139at2759"/>
<organism evidence="2 3">
    <name type="scientific">Terfezia boudieri ATCC MYA-4762</name>
    <dbReference type="NCBI Taxonomy" id="1051890"/>
    <lineage>
        <taxon>Eukaryota</taxon>
        <taxon>Fungi</taxon>
        <taxon>Dikarya</taxon>
        <taxon>Ascomycota</taxon>
        <taxon>Pezizomycotina</taxon>
        <taxon>Pezizomycetes</taxon>
        <taxon>Pezizales</taxon>
        <taxon>Pezizaceae</taxon>
        <taxon>Terfezia</taxon>
    </lineage>
</organism>
<dbReference type="InParanoid" id="A0A3N4L824"/>
<dbReference type="Proteomes" id="UP000267821">
    <property type="component" value="Unassembled WGS sequence"/>
</dbReference>
<keyword evidence="3" id="KW-1185">Reference proteome</keyword>
<feature type="chain" id="PRO_5018161348" evidence="1">
    <location>
        <begin position="20"/>
        <end position="102"/>
    </location>
</feature>
<protein>
    <submittedName>
        <fullName evidence="2">Uncharacterized protein</fullName>
    </submittedName>
</protein>
<evidence type="ECO:0000313" key="3">
    <source>
        <dbReference type="Proteomes" id="UP000267821"/>
    </source>
</evidence>
<dbReference type="AlphaFoldDB" id="A0A3N4L824"/>
<evidence type="ECO:0000256" key="1">
    <source>
        <dbReference type="SAM" id="SignalP"/>
    </source>
</evidence>
<name>A0A3N4L824_9PEZI</name>
<sequence length="102" mass="11548">MVLLRFPVIRVLFSRTCMSLLHLPWAFWAPLSHGLTASPKVGSYNQIGLCTSPQVTTEAEDHTISHYIPVLKKSSPSAYGQDDTLADNLWEYTEQQLRDWGN</sequence>
<accession>A0A3N4L824</accession>
<evidence type="ECO:0000313" key="2">
    <source>
        <dbReference type="EMBL" id="RPB17918.1"/>
    </source>
</evidence>
<proteinExistence type="predicted"/>